<evidence type="ECO:0000256" key="2">
    <source>
        <dbReference type="ARBA" id="ARBA00022722"/>
    </source>
</evidence>
<dbReference type="PANTHER" id="PTHR11046">
    <property type="entry name" value="OLIGORIBONUCLEASE, MITOCHONDRIAL"/>
    <property type="match status" value="1"/>
</dbReference>
<dbReference type="NCBIfam" id="NF003765">
    <property type="entry name" value="PRK05359.1"/>
    <property type="match status" value="1"/>
</dbReference>
<name>A0A699Z0S1_HAELA</name>
<accession>A0A699Z0S1</accession>
<feature type="domain" description="Exonuclease" evidence="5">
    <location>
        <begin position="67"/>
        <end position="242"/>
    </location>
</feature>
<evidence type="ECO:0000313" key="7">
    <source>
        <dbReference type="Proteomes" id="UP000485058"/>
    </source>
</evidence>
<dbReference type="EMBL" id="BLLF01000947">
    <property type="protein sequence ID" value="GFH16107.1"/>
    <property type="molecule type" value="Genomic_DNA"/>
</dbReference>
<dbReference type="SMART" id="SM00479">
    <property type="entry name" value="EXOIII"/>
    <property type="match status" value="1"/>
</dbReference>
<keyword evidence="2" id="KW-0540">Nuclease</keyword>
<dbReference type="Pfam" id="PF00929">
    <property type="entry name" value="RNase_T"/>
    <property type="match status" value="1"/>
</dbReference>
<dbReference type="InterPro" id="IPR036397">
    <property type="entry name" value="RNaseH_sf"/>
</dbReference>
<dbReference type="InterPro" id="IPR012337">
    <property type="entry name" value="RNaseH-like_sf"/>
</dbReference>
<protein>
    <submittedName>
        <fullName evidence="6">Exonuclease domain-containing protein</fullName>
    </submittedName>
</protein>
<evidence type="ECO:0000256" key="1">
    <source>
        <dbReference type="ARBA" id="ARBA00009921"/>
    </source>
</evidence>
<dbReference type="InterPro" id="IPR013520">
    <property type="entry name" value="Ribonucl_H"/>
</dbReference>
<dbReference type="GO" id="GO:0000175">
    <property type="term" value="F:3'-5'-RNA exonuclease activity"/>
    <property type="evidence" value="ECO:0007669"/>
    <property type="project" value="InterPro"/>
</dbReference>
<dbReference type="FunFam" id="3.30.420.10:FF:000003">
    <property type="entry name" value="Oligoribonuclease"/>
    <property type="match status" value="1"/>
</dbReference>
<evidence type="ECO:0000259" key="5">
    <source>
        <dbReference type="SMART" id="SM00479"/>
    </source>
</evidence>
<dbReference type="AlphaFoldDB" id="A0A699Z0S1"/>
<evidence type="ECO:0000256" key="4">
    <source>
        <dbReference type="ARBA" id="ARBA00022839"/>
    </source>
</evidence>
<dbReference type="GO" id="GO:0005739">
    <property type="term" value="C:mitochondrion"/>
    <property type="evidence" value="ECO:0007669"/>
    <property type="project" value="TreeGrafter"/>
</dbReference>
<dbReference type="InterPro" id="IPR022894">
    <property type="entry name" value="Oligoribonuclease"/>
</dbReference>
<dbReference type="PANTHER" id="PTHR11046:SF0">
    <property type="entry name" value="OLIGORIBONUCLEASE, MITOCHONDRIAL"/>
    <property type="match status" value="1"/>
</dbReference>
<gene>
    <name evidence="6" type="ORF">HaLaN_12466</name>
</gene>
<proteinExistence type="inferred from homology"/>
<dbReference type="GO" id="GO:0003676">
    <property type="term" value="F:nucleic acid binding"/>
    <property type="evidence" value="ECO:0007669"/>
    <property type="project" value="InterPro"/>
</dbReference>
<comment type="caution">
    <text evidence="6">The sequence shown here is derived from an EMBL/GenBank/DDBJ whole genome shotgun (WGS) entry which is preliminary data.</text>
</comment>
<keyword evidence="7" id="KW-1185">Reference proteome</keyword>
<dbReference type="CDD" id="cd06135">
    <property type="entry name" value="Orn"/>
    <property type="match status" value="1"/>
</dbReference>
<dbReference type="Proteomes" id="UP000485058">
    <property type="component" value="Unassembled WGS sequence"/>
</dbReference>
<comment type="similarity">
    <text evidence="1">Belongs to the oligoribonuclease family.</text>
</comment>
<sequence>MWCSNANCSIARALRLSCRPNLALIPRMTLSNKFAALSTADECLAEDAAKGNVKAAAARARNRFENPLVWVDLEMTGLDIEKDTIIEIAVIITDGDLKEEAVGPALAIHASEEVLAGMNEWCIEHHGQSGLTQRVRDSAVTMQQAEEQVMAFIQQYVSEAGTAQMAGNSVHVDRMFLNKHMPTLVSFLSYRIVDVSSVKELARRWFPKEYRQAPRKKLAHTALSDIKESLAELRYYRKAVFKSGGSSKS</sequence>
<evidence type="ECO:0000256" key="3">
    <source>
        <dbReference type="ARBA" id="ARBA00022801"/>
    </source>
</evidence>
<evidence type="ECO:0000313" key="6">
    <source>
        <dbReference type="EMBL" id="GFH16107.1"/>
    </source>
</evidence>
<keyword evidence="4 6" id="KW-0269">Exonuclease</keyword>
<reference evidence="6 7" key="1">
    <citation type="submission" date="2020-02" db="EMBL/GenBank/DDBJ databases">
        <title>Draft genome sequence of Haematococcus lacustris strain NIES-144.</title>
        <authorList>
            <person name="Morimoto D."/>
            <person name="Nakagawa S."/>
            <person name="Yoshida T."/>
            <person name="Sawayama S."/>
        </authorList>
    </citation>
    <scope>NUCLEOTIDE SEQUENCE [LARGE SCALE GENOMIC DNA]</scope>
    <source>
        <strain evidence="6 7">NIES-144</strain>
    </source>
</reference>
<dbReference type="SUPFAM" id="SSF53098">
    <property type="entry name" value="Ribonuclease H-like"/>
    <property type="match status" value="1"/>
</dbReference>
<dbReference type="Gene3D" id="3.30.420.10">
    <property type="entry name" value="Ribonuclease H-like superfamily/Ribonuclease H"/>
    <property type="match status" value="1"/>
</dbReference>
<organism evidence="6 7">
    <name type="scientific">Haematococcus lacustris</name>
    <name type="common">Green alga</name>
    <name type="synonym">Haematococcus pluvialis</name>
    <dbReference type="NCBI Taxonomy" id="44745"/>
    <lineage>
        <taxon>Eukaryota</taxon>
        <taxon>Viridiplantae</taxon>
        <taxon>Chlorophyta</taxon>
        <taxon>core chlorophytes</taxon>
        <taxon>Chlorophyceae</taxon>
        <taxon>CS clade</taxon>
        <taxon>Chlamydomonadales</taxon>
        <taxon>Haematococcaceae</taxon>
        <taxon>Haematococcus</taxon>
    </lineage>
</organism>
<keyword evidence="3" id="KW-0378">Hydrolase</keyword>